<evidence type="ECO:0000313" key="2">
    <source>
        <dbReference type="EnsemblPlants" id="KEH33410"/>
    </source>
</evidence>
<evidence type="ECO:0000313" key="3">
    <source>
        <dbReference type="Proteomes" id="UP000002051"/>
    </source>
</evidence>
<dbReference type="EMBL" id="CM001219">
    <property type="protein sequence ID" value="KEH33410.1"/>
    <property type="molecule type" value="Genomic_DNA"/>
</dbReference>
<dbReference type="AlphaFoldDB" id="A0A072V5G4"/>
<sequence length="147" mass="17182">MKLLLFKVDIENAYDYVGWKYLDDVMRKTANVSMIYSSDTYKIRWNKAPALKVHKDFLMHHNRTRVLSSRCRDAMVLGLDKIPLPGPNRPNREARSRAGRIKRACFEDVDCEIDLDFEDVGWEIDLGFEYVGWKIDLGVDNCWDFGS</sequence>
<dbReference type="Proteomes" id="UP000002051">
    <property type="component" value="Chromosome 3"/>
</dbReference>
<organism evidence="1 3">
    <name type="scientific">Medicago truncatula</name>
    <name type="common">Barrel medic</name>
    <name type="synonym">Medicago tribuloides</name>
    <dbReference type="NCBI Taxonomy" id="3880"/>
    <lineage>
        <taxon>Eukaryota</taxon>
        <taxon>Viridiplantae</taxon>
        <taxon>Streptophyta</taxon>
        <taxon>Embryophyta</taxon>
        <taxon>Tracheophyta</taxon>
        <taxon>Spermatophyta</taxon>
        <taxon>Magnoliopsida</taxon>
        <taxon>eudicotyledons</taxon>
        <taxon>Gunneridae</taxon>
        <taxon>Pentapetalae</taxon>
        <taxon>rosids</taxon>
        <taxon>fabids</taxon>
        <taxon>Fabales</taxon>
        <taxon>Fabaceae</taxon>
        <taxon>Papilionoideae</taxon>
        <taxon>50 kb inversion clade</taxon>
        <taxon>NPAAA clade</taxon>
        <taxon>Hologalegina</taxon>
        <taxon>IRL clade</taxon>
        <taxon>Trifolieae</taxon>
        <taxon>Medicago</taxon>
    </lineage>
</organism>
<keyword evidence="3" id="KW-1185">Reference proteome</keyword>
<reference evidence="2" key="3">
    <citation type="submission" date="2015-04" db="UniProtKB">
        <authorList>
            <consortium name="EnsemblPlants"/>
        </authorList>
    </citation>
    <scope>IDENTIFICATION</scope>
    <source>
        <strain evidence="2">cv. Jemalong A17</strain>
    </source>
</reference>
<protein>
    <submittedName>
        <fullName evidence="1 2">Uncharacterized protein</fullName>
    </submittedName>
</protein>
<evidence type="ECO:0000313" key="1">
    <source>
        <dbReference type="EMBL" id="KEH33410.1"/>
    </source>
</evidence>
<dbReference type="EnsemblPlants" id="KEH33410">
    <property type="protein sequence ID" value="KEH33410"/>
    <property type="gene ID" value="MTR_3g437980"/>
</dbReference>
<reference evidence="1 3" key="1">
    <citation type="journal article" date="2011" name="Nature">
        <title>The Medicago genome provides insight into the evolution of rhizobial symbioses.</title>
        <authorList>
            <person name="Young N.D."/>
            <person name="Debelle F."/>
            <person name="Oldroyd G.E."/>
            <person name="Geurts R."/>
            <person name="Cannon S.B."/>
            <person name="Udvardi M.K."/>
            <person name="Benedito V.A."/>
            <person name="Mayer K.F."/>
            <person name="Gouzy J."/>
            <person name="Schoof H."/>
            <person name="Van de Peer Y."/>
            <person name="Proost S."/>
            <person name="Cook D.R."/>
            <person name="Meyers B.C."/>
            <person name="Spannagl M."/>
            <person name="Cheung F."/>
            <person name="De Mita S."/>
            <person name="Krishnakumar V."/>
            <person name="Gundlach H."/>
            <person name="Zhou S."/>
            <person name="Mudge J."/>
            <person name="Bharti A.K."/>
            <person name="Murray J.D."/>
            <person name="Naoumkina M.A."/>
            <person name="Rosen B."/>
            <person name="Silverstein K.A."/>
            <person name="Tang H."/>
            <person name="Rombauts S."/>
            <person name="Zhao P.X."/>
            <person name="Zhou P."/>
            <person name="Barbe V."/>
            <person name="Bardou P."/>
            <person name="Bechner M."/>
            <person name="Bellec A."/>
            <person name="Berger A."/>
            <person name="Berges H."/>
            <person name="Bidwell S."/>
            <person name="Bisseling T."/>
            <person name="Choisne N."/>
            <person name="Couloux A."/>
            <person name="Denny R."/>
            <person name="Deshpande S."/>
            <person name="Dai X."/>
            <person name="Doyle J.J."/>
            <person name="Dudez A.M."/>
            <person name="Farmer A.D."/>
            <person name="Fouteau S."/>
            <person name="Franken C."/>
            <person name="Gibelin C."/>
            <person name="Gish J."/>
            <person name="Goldstein S."/>
            <person name="Gonzalez A.J."/>
            <person name="Green P.J."/>
            <person name="Hallab A."/>
            <person name="Hartog M."/>
            <person name="Hua A."/>
            <person name="Humphray S.J."/>
            <person name="Jeong D.H."/>
            <person name="Jing Y."/>
            <person name="Jocker A."/>
            <person name="Kenton S.M."/>
            <person name="Kim D.J."/>
            <person name="Klee K."/>
            <person name="Lai H."/>
            <person name="Lang C."/>
            <person name="Lin S."/>
            <person name="Macmil S.L."/>
            <person name="Magdelenat G."/>
            <person name="Matthews L."/>
            <person name="McCorrison J."/>
            <person name="Monaghan E.L."/>
            <person name="Mun J.H."/>
            <person name="Najar F.Z."/>
            <person name="Nicholson C."/>
            <person name="Noirot C."/>
            <person name="O'Bleness M."/>
            <person name="Paule C.R."/>
            <person name="Poulain J."/>
            <person name="Prion F."/>
            <person name="Qin B."/>
            <person name="Qu C."/>
            <person name="Retzel E.F."/>
            <person name="Riddle C."/>
            <person name="Sallet E."/>
            <person name="Samain S."/>
            <person name="Samson N."/>
            <person name="Sanders I."/>
            <person name="Saurat O."/>
            <person name="Scarpelli C."/>
            <person name="Schiex T."/>
            <person name="Segurens B."/>
            <person name="Severin A.J."/>
            <person name="Sherrier D.J."/>
            <person name="Shi R."/>
            <person name="Sims S."/>
            <person name="Singer S.R."/>
            <person name="Sinharoy S."/>
            <person name="Sterck L."/>
            <person name="Viollet A."/>
            <person name="Wang B.B."/>
            <person name="Wang K."/>
            <person name="Wang M."/>
            <person name="Wang X."/>
            <person name="Warfsmann J."/>
            <person name="Weissenbach J."/>
            <person name="White D.D."/>
            <person name="White J.D."/>
            <person name="Wiley G.B."/>
            <person name="Wincker P."/>
            <person name="Xing Y."/>
            <person name="Yang L."/>
            <person name="Yao Z."/>
            <person name="Ying F."/>
            <person name="Zhai J."/>
            <person name="Zhou L."/>
            <person name="Zuber A."/>
            <person name="Denarie J."/>
            <person name="Dixon R.A."/>
            <person name="May G.D."/>
            <person name="Schwartz D.C."/>
            <person name="Rogers J."/>
            <person name="Quetier F."/>
            <person name="Town C.D."/>
            <person name="Roe B.A."/>
        </authorList>
    </citation>
    <scope>NUCLEOTIDE SEQUENCE [LARGE SCALE GENOMIC DNA]</scope>
    <source>
        <strain evidence="1">A17</strain>
        <strain evidence="2 3">cv. Jemalong A17</strain>
    </source>
</reference>
<name>A0A072V5G4_MEDTR</name>
<proteinExistence type="predicted"/>
<dbReference type="HOGENOM" id="CLU_1770805_0_0_1"/>
<accession>A0A072V5G4</accession>
<gene>
    <name evidence="1" type="ordered locus">MTR_3g437980</name>
</gene>
<reference evidence="1 3" key="2">
    <citation type="journal article" date="2014" name="BMC Genomics">
        <title>An improved genome release (version Mt4.0) for the model legume Medicago truncatula.</title>
        <authorList>
            <person name="Tang H."/>
            <person name="Krishnakumar V."/>
            <person name="Bidwell S."/>
            <person name="Rosen B."/>
            <person name="Chan A."/>
            <person name="Zhou S."/>
            <person name="Gentzbittel L."/>
            <person name="Childs K.L."/>
            <person name="Yandell M."/>
            <person name="Gundlach H."/>
            <person name="Mayer K.F."/>
            <person name="Schwartz D.C."/>
            <person name="Town C.D."/>
        </authorList>
    </citation>
    <scope>GENOME REANNOTATION</scope>
    <source>
        <strain evidence="1">A17</strain>
        <strain evidence="2 3">cv. Jemalong A17</strain>
    </source>
</reference>